<gene>
    <name evidence="1" type="ORF">BpHYR1_030142</name>
</gene>
<evidence type="ECO:0000313" key="2">
    <source>
        <dbReference type="Proteomes" id="UP000276133"/>
    </source>
</evidence>
<dbReference type="Proteomes" id="UP000276133">
    <property type="component" value="Unassembled WGS sequence"/>
</dbReference>
<keyword evidence="2" id="KW-1185">Reference proteome</keyword>
<protein>
    <submittedName>
        <fullName evidence="1">Uncharacterized protein</fullName>
    </submittedName>
</protein>
<proteinExistence type="predicted"/>
<accession>A0A3M7RM75</accession>
<evidence type="ECO:0000313" key="1">
    <source>
        <dbReference type="EMBL" id="RNA24569.1"/>
    </source>
</evidence>
<dbReference type="EMBL" id="REGN01003097">
    <property type="protein sequence ID" value="RNA24569.1"/>
    <property type="molecule type" value="Genomic_DNA"/>
</dbReference>
<comment type="caution">
    <text evidence="1">The sequence shown here is derived from an EMBL/GenBank/DDBJ whole genome shotgun (WGS) entry which is preliminary data.</text>
</comment>
<dbReference type="AlphaFoldDB" id="A0A3M7RM75"/>
<organism evidence="1 2">
    <name type="scientific">Brachionus plicatilis</name>
    <name type="common">Marine rotifer</name>
    <name type="synonym">Brachionus muelleri</name>
    <dbReference type="NCBI Taxonomy" id="10195"/>
    <lineage>
        <taxon>Eukaryota</taxon>
        <taxon>Metazoa</taxon>
        <taxon>Spiralia</taxon>
        <taxon>Gnathifera</taxon>
        <taxon>Rotifera</taxon>
        <taxon>Eurotatoria</taxon>
        <taxon>Monogononta</taxon>
        <taxon>Pseudotrocha</taxon>
        <taxon>Ploima</taxon>
        <taxon>Brachionidae</taxon>
        <taxon>Brachionus</taxon>
    </lineage>
</organism>
<sequence length="81" mass="9509">MTLKLIASKAGMPAKIKIFLHKLMAKNKIASVLWGWYFLGYFRQLFDQEVSLGERKDKMKKSFFFITILNLKLTNKNTDYS</sequence>
<reference evidence="1 2" key="1">
    <citation type="journal article" date="2018" name="Sci. Rep.">
        <title>Genomic signatures of local adaptation to the degree of environmental predictability in rotifers.</title>
        <authorList>
            <person name="Franch-Gras L."/>
            <person name="Hahn C."/>
            <person name="Garcia-Roger E.M."/>
            <person name="Carmona M.J."/>
            <person name="Serra M."/>
            <person name="Gomez A."/>
        </authorList>
    </citation>
    <scope>NUCLEOTIDE SEQUENCE [LARGE SCALE GENOMIC DNA]</scope>
    <source>
        <strain evidence="1">HYR1</strain>
    </source>
</reference>
<name>A0A3M7RM75_BRAPC</name>